<dbReference type="OrthoDB" id="4567081at2"/>
<evidence type="ECO:0000313" key="1">
    <source>
        <dbReference type="EMBL" id="QFZ16694.1"/>
    </source>
</evidence>
<dbReference type="EMBL" id="CP034550">
    <property type="protein sequence ID" value="QFZ16694.1"/>
    <property type="molecule type" value="Genomic_DNA"/>
</dbReference>
<proteinExistence type="predicted"/>
<accession>A0A5Q0GT99</accession>
<dbReference type="Proteomes" id="UP000325787">
    <property type="component" value="Chromosome"/>
</dbReference>
<dbReference type="RefSeq" id="WP_051765498.1">
    <property type="nucleotide sequence ID" value="NZ_CP034550.1"/>
</dbReference>
<sequence>MTAPAHATFVTGRAVRWVSDEPFPGWVEVQLTDAHGVVWSLFDKPLVFDDEGRLRGNTAYPVDVQVACEVVGRGRLDDGTEVLTVSTRLPWGIEAVGGRTEFLVDVHQVTTGEV</sequence>
<organism evidence="1 2">
    <name type="scientific">Saccharothrix syringae</name>
    <name type="common">Nocardiopsis syringae</name>
    <dbReference type="NCBI Taxonomy" id="103733"/>
    <lineage>
        <taxon>Bacteria</taxon>
        <taxon>Bacillati</taxon>
        <taxon>Actinomycetota</taxon>
        <taxon>Actinomycetes</taxon>
        <taxon>Pseudonocardiales</taxon>
        <taxon>Pseudonocardiaceae</taxon>
        <taxon>Saccharothrix</taxon>
    </lineage>
</organism>
<dbReference type="AlphaFoldDB" id="A0A5Q0GT99"/>
<dbReference type="KEGG" id="ssyi:EKG83_03760"/>
<protein>
    <submittedName>
        <fullName evidence="1">Uncharacterized protein</fullName>
    </submittedName>
</protein>
<reference evidence="2" key="1">
    <citation type="journal article" date="2021" name="Curr. Microbiol.">
        <title>Complete genome of nocamycin-producing strain Saccharothrix syringae NRRL B-16468 reveals the biosynthetic potential for secondary metabolites.</title>
        <authorList>
            <person name="Mo X."/>
            <person name="Yang S."/>
        </authorList>
    </citation>
    <scope>NUCLEOTIDE SEQUENCE [LARGE SCALE GENOMIC DNA]</scope>
    <source>
        <strain evidence="2">ATCC 51364 / DSM 43886 / JCM 6844 / KCTC 9398 / NBRC 14523 / NRRL B-16468 / INA 2240</strain>
    </source>
</reference>
<evidence type="ECO:0000313" key="2">
    <source>
        <dbReference type="Proteomes" id="UP000325787"/>
    </source>
</evidence>
<keyword evidence="2" id="KW-1185">Reference proteome</keyword>
<gene>
    <name evidence="1" type="ORF">EKG83_03760</name>
</gene>
<name>A0A5Q0GT99_SACSY</name>